<evidence type="ECO:0000256" key="1">
    <source>
        <dbReference type="SAM" id="Phobius"/>
    </source>
</evidence>
<name>A0ABZ0TMI3_9SPHI</name>
<keyword evidence="1" id="KW-0472">Membrane</keyword>
<feature type="transmembrane region" description="Helical" evidence="1">
    <location>
        <begin position="12"/>
        <end position="31"/>
    </location>
</feature>
<evidence type="ECO:0000313" key="2">
    <source>
        <dbReference type="EMBL" id="WPU94059.1"/>
    </source>
</evidence>
<keyword evidence="3" id="KW-1185">Reference proteome</keyword>
<keyword evidence="1" id="KW-1133">Transmembrane helix</keyword>
<dbReference type="RefSeq" id="WP_321563185.1">
    <property type="nucleotide sequence ID" value="NZ_CP139558.1"/>
</dbReference>
<protein>
    <submittedName>
        <fullName evidence="2">Uncharacterized protein</fullName>
    </submittedName>
</protein>
<reference evidence="2 3" key="1">
    <citation type="submission" date="2023-11" db="EMBL/GenBank/DDBJ databases">
        <title>Analysis of the Genomes of Mucilaginibacter gossypii cycad 4 and M. sabulilitoris SNA2: microbes with the potential for plant growth promotion.</title>
        <authorList>
            <person name="Hirsch A.M."/>
            <person name="Humm E."/>
            <person name="Rubbi M."/>
            <person name="Del Vecchio G."/>
            <person name="Ha S.M."/>
            <person name="Pellegrini M."/>
            <person name="Gunsalus R.P."/>
        </authorList>
    </citation>
    <scope>NUCLEOTIDE SEQUENCE [LARGE SCALE GENOMIC DNA]</scope>
    <source>
        <strain evidence="2 3">SNA2</strain>
    </source>
</reference>
<proteinExistence type="predicted"/>
<dbReference type="Proteomes" id="UP001324380">
    <property type="component" value="Chromosome"/>
</dbReference>
<sequence length="131" mass="15669">MRNNNLDTVKKLQVIILVTCYFFIAVSHMFFLPRLTQLASKNNMSHNSIFKRTAEYSLNQANHINFLQRTDKFIVNDKKSAIDLLNMVISSFILLLFLQRIWKLNPKHFLAFRRLHLNYQYTYLSFCTFKI</sequence>
<gene>
    <name evidence="2" type="ORF">SNE25_00790</name>
</gene>
<organism evidence="2 3">
    <name type="scientific">Mucilaginibacter sabulilitoris</name>
    <dbReference type="NCBI Taxonomy" id="1173583"/>
    <lineage>
        <taxon>Bacteria</taxon>
        <taxon>Pseudomonadati</taxon>
        <taxon>Bacteroidota</taxon>
        <taxon>Sphingobacteriia</taxon>
        <taxon>Sphingobacteriales</taxon>
        <taxon>Sphingobacteriaceae</taxon>
        <taxon>Mucilaginibacter</taxon>
    </lineage>
</organism>
<evidence type="ECO:0000313" key="3">
    <source>
        <dbReference type="Proteomes" id="UP001324380"/>
    </source>
</evidence>
<keyword evidence="1" id="KW-0812">Transmembrane</keyword>
<accession>A0ABZ0TMI3</accession>
<feature type="transmembrane region" description="Helical" evidence="1">
    <location>
        <begin position="80"/>
        <end position="98"/>
    </location>
</feature>
<dbReference type="EMBL" id="CP139558">
    <property type="protein sequence ID" value="WPU94059.1"/>
    <property type="molecule type" value="Genomic_DNA"/>
</dbReference>